<protein>
    <submittedName>
        <fullName evidence="2">Phage tail protein</fullName>
    </submittedName>
</protein>
<dbReference type="SUPFAM" id="SSF88874">
    <property type="entry name" value="Receptor-binding domain of short tail fibre protein gp12"/>
    <property type="match status" value="1"/>
</dbReference>
<dbReference type="OrthoDB" id="9810174at2"/>
<dbReference type="AlphaFoldDB" id="A0A3N0CIM6"/>
<evidence type="ECO:0000313" key="3">
    <source>
        <dbReference type="Proteomes" id="UP000267128"/>
    </source>
</evidence>
<dbReference type="RefSeq" id="WP_123228587.1">
    <property type="nucleotide sequence ID" value="NZ_RJSE01000007.1"/>
</dbReference>
<evidence type="ECO:0000259" key="1">
    <source>
        <dbReference type="Pfam" id="PF07484"/>
    </source>
</evidence>
<proteinExistence type="predicted"/>
<accession>A0A3N0CIM6</accession>
<dbReference type="InterPro" id="IPR037053">
    <property type="entry name" value="Phage_tail_collar_dom_sf"/>
</dbReference>
<dbReference type="Pfam" id="PF07484">
    <property type="entry name" value="Collar"/>
    <property type="match status" value="1"/>
</dbReference>
<name>A0A3N0CIM6_9ACTN</name>
<organism evidence="2 3">
    <name type="scientific">Nocardioides marmoriginsengisoli</name>
    <dbReference type="NCBI Taxonomy" id="661483"/>
    <lineage>
        <taxon>Bacteria</taxon>
        <taxon>Bacillati</taxon>
        <taxon>Actinomycetota</taxon>
        <taxon>Actinomycetes</taxon>
        <taxon>Propionibacteriales</taxon>
        <taxon>Nocardioidaceae</taxon>
        <taxon>Nocardioides</taxon>
    </lineage>
</organism>
<feature type="domain" description="Phage tail collar" evidence="1">
    <location>
        <begin position="7"/>
        <end position="63"/>
    </location>
</feature>
<comment type="caution">
    <text evidence="2">The sequence shown here is derived from an EMBL/GenBank/DDBJ whole genome shotgun (WGS) entry which is preliminary data.</text>
</comment>
<dbReference type="EMBL" id="RJSE01000007">
    <property type="protein sequence ID" value="RNL63294.1"/>
    <property type="molecule type" value="Genomic_DNA"/>
</dbReference>
<dbReference type="Gene3D" id="3.90.1340.10">
    <property type="entry name" value="Phage tail collar domain"/>
    <property type="match status" value="1"/>
</dbReference>
<sequence length="174" mass="18568">MTAPYAGEIRPWTGTFAPRDWMFCDGRLVPISEYELLFNLIGTTYGGDGQSTFQLPNLCGRVPIHMTNGMIGMTGGSETVTLTRDQLPTHTHLMVGSADPATNSVMQGRIPGSLPSAGTTSAYGSDEPFRAIAASSIAPNGGGEAHSNMQPYLTISYIISMLGEYPYPGEGEDR</sequence>
<dbReference type="InterPro" id="IPR011083">
    <property type="entry name" value="Phage_tail_collar_dom"/>
</dbReference>
<gene>
    <name evidence="2" type="ORF">EFK50_16530</name>
</gene>
<keyword evidence="3" id="KW-1185">Reference proteome</keyword>
<reference evidence="2 3" key="1">
    <citation type="submission" date="2018-11" db="EMBL/GenBank/DDBJ databases">
        <authorList>
            <person name="Li F."/>
        </authorList>
    </citation>
    <scope>NUCLEOTIDE SEQUENCE [LARGE SCALE GENOMIC DNA]</scope>
    <source>
        <strain evidence="2 3">Gsoil 097</strain>
    </source>
</reference>
<evidence type="ECO:0000313" key="2">
    <source>
        <dbReference type="EMBL" id="RNL63294.1"/>
    </source>
</evidence>
<dbReference type="Proteomes" id="UP000267128">
    <property type="component" value="Unassembled WGS sequence"/>
</dbReference>